<dbReference type="InterPro" id="IPR051397">
    <property type="entry name" value="Zn-ADH-like_protein"/>
</dbReference>
<dbReference type="InterPro" id="IPR036291">
    <property type="entry name" value="NAD(P)-bd_dom_sf"/>
</dbReference>
<dbReference type="PANTHER" id="PTHR43677:SF4">
    <property type="entry name" value="QUINONE OXIDOREDUCTASE-LIKE PROTEIN 2"/>
    <property type="match status" value="1"/>
</dbReference>
<proteinExistence type="predicted"/>
<dbReference type="RefSeq" id="WP_106473658.1">
    <property type="nucleotide sequence ID" value="NZ_CP027665.1"/>
</dbReference>
<gene>
    <name evidence="2" type="ORF">C6Y53_17720</name>
</gene>
<dbReference type="Pfam" id="PF08240">
    <property type="entry name" value="ADH_N"/>
    <property type="match status" value="1"/>
</dbReference>
<name>A0A2S0MUH7_9RHOB</name>
<dbReference type="GO" id="GO:0016491">
    <property type="term" value="F:oxidoreductase activity"/>
    <property type="evidence" value="ECO:0007669"/>
    <property type="project" value="InterPro"/>
</dbReference>
<reference evidence="3" key="1">
    <citation type="submission" date="2018-03" db="EMBL/GenBank/DDBJ databases">
        <title>Genomic analysis of the strain SH-1 isolated from shrimp intestine.</title>
        <authorList>
            <person name="Kim Y.-S."/>
            <person name="Kim S.-E."/>
            <person name="Kim K.-H."/>
        </authorList>
    </citation>
    <scope>NUCLEOTIDE SEQUENCE [LARGE SCALE GENOMIC DNA]</scope>
    <source>
        <strain evidence="3">SH-1</strain>
    </source>
</reference>
<protein>
    <submittedName>
        <fullName evidence="2">NADPH:quinone oxidoreductase family protein</fullName>
    </submittedName>
</protein>
<evidence type="ECO:0000259" key="1">
    <source>
        <dbReference type="SMART" id="SM00829"/>
    </source>
</evidence>
<dbReference type="KEGG" id="thas:C6Y53_17720"/>
<dbReference type="SUPFAM" id="SSF50129">
    <property type="entry name" value="GroES-like"/>
    <property type="match status" value="1"/>
</dbReference>
<sequence>MQTRAYRIETAGGTPRLATIDLPDPGRGQVRMTIHASGLNFADLLTIQGRYQDIPEAPFTLGMEAAGEIEAVGDDVTELAPGDRVAVFGGCGGLAGAGLFDAARVVKLPDAMSYEHAAAFLVAYGTGHLALARRARLQPGETLLVTGAAGGVGLTAVEIGKLMGATVIAHARGADKLAIAREAGADHLIDDGDDLRARLLELGGVDVVYDAVGGDAFRAAFRACRPEARLLAIGFASGEVPQIPANHLMVKNLDVIGVYIGNYLKFRPEAFRDSVATLFGWYAEGRLKPHVSHVLPLDRVEDGLDLLRSRRSTGKVIITPCPLTRCRHAP</sequence>
<feature type="domain" description="Enoyl reductase (ER)" evidence="1">
    <location>
        <begin position="12"/>
        <end position="318"/>
    </location>
</feature>
<dbReference type="Gene3D" id="3.90.180.10">
    <property type="entry name" value="Medium-chain alcohol dehydrogenases, catalytic domain"/>
    <property type="match status" value="1"/>
</dbReference>
<dbReference type="SUPFAM" id="SSF51735">
    <property type="entry name" value="NAD(P)-binding Rossmann-fold domains"/>
    <property type="match status" value="1"/>
</dbReference>
<organism evidence="2 3">
    <name type="scientific">Pukyongiella litopenaei</name>
    <dbReference type="NCBI Taxonomy" id="2605946"/>
    <lineage>
        <taxon>Bacteria</taxon>
        <taxon>Pseudomonadati</taxon>
        <taxon>Pseudomonadota</taxon>
        <taxon>Alphaproteobacteria</taxon>
        <taxon>Rhodobacterales</taxon>
        <taxon>Paracoccaceae</taxon>
        <taxon>Pukyongiella</taxon>
    </lineage>
</organism>
<dbReference type="AlphaFoldDB" id="A0A2S0MUH7"/>
<evidence type="ECO:0000313" key="3">
    <source>
        <dbReference type="Proteomes" id="UP000237655"/>
    </source>
</evidence>
<dbReference type="PANTHER" id="PTHR43677">
    <property type="entry name" value="SHORT-CHAIN DEHYDROGENASE/REDUCTASE"/>
    <property type="match status" value="1"/>
</dbReference>
<dbReference type="Gene3D" id="3.40.50.720">
    <property type="entry name" value="NAD(P)-binding Rossmann-like Domain"/>
    <property type="match status" value="1"/>
</dbReference>
<dbReference type="InterPro" id="IPR013154">
    <property type="entry name" value="ADH-like_N"/>
</dbReference>
<accession>A0A2S0MUH7</accession>
<dbReference type="InterPro" id="IPR011032">
    <property type="entry name" value="GroES-like_sf"/>
</dbReference>
<evidence type="ECO:0000313" key="2">
    <source>
        <dbReference type="EMBL" id="AVO39353.1"/>
    </source>
</evidence>
<dbReference type="InterPro" id="IPR013149">
    <property type="entry name" value="ADH-like_C"/>
</dbReference>
<dbReference type="CDD" id="cd08241">
    <property type="entry name" value="QOR1"/>
    <property type="match status" value="1"/>
</dbReference>
<dbReference type="SMART" id="SM00829">
    <property type="entry name" value="PKS_ER"/>
    <property type="match status" value="1"/>
</dbReference>
<dbReference type="Pfam" id="PF00107">
    <property type="entry name" value="ADH_zinc_N"/>
    <property type="match status" value="1"/>
</dbReference>
<dbReference type="Proteomes" id="UP000237655">
    <property type="component" value="Chromosome"/>
</dbReference>
<dbReference type="EMBL" id="CP027665">
    <property type="protein sequence ID" value="AVO39353.1"/>
    <property type="molecule type" value="Genomic_DNA"/>
</dbReference>
<dbReference type="InterPro" id="IPR020843">
    <property type="entry name" value="ER"/>
</dbReference>
<keyword evidence="3" id="KW-1185">Reference proteome</keyword>